<dbReference type="GO" id="GO:0072659">
    <property type="term" value="P:protein localization to plasma membrane"/>
    <property type="evidence" value="ECO:0007669"/>
    <property type="project" value="TreeGrafter"/>
</dbReference>
<dbReference type="PANTHER" id="PTHR13806">
    <property type="entry name" value="FLOTILLIN-RELATED"/>
    <property type="match status" value="1"/>
</dbReference>
<evidence type="ECO:0000256" key="1">
    <source>
        <dbReference type="ARBA" id="ARBA00004370"/>
    </source>
</evidence>
<keyword evidence="8" id="KW-1185">Reference proteome</keyword>
<proteinExistence type="inferred from homology"/>
<dbReference type="InterPro" id="IPR031905">
    <property type="entry name" value="Flotillin_C"/>
</dbReference>
<dbReference type="PANTHER" id="PTHR13806:SF46">
    <property type="entry name" value="FLOTILLIN-1-RELATED"/>
    <property type="match status" value="1"/>
</dbReference>
<organism evidence="7 8">
    <name type="scientific">Anaerobacterium chartisolvens</name>
    <dbReference type="NCBI Taxonomy" id="1297424"/>
    <lineage>
        <taxon>Bacteria</taxon>
        <taxon>Bacillati</taxon>
        <taxon>Bacillota</taxon>
        <taxon>Clostridia</taxon>
        <taxon>Eubacteriales</taxon>
        <taxon>Oscillospiraceae</taxon>
        <taxon>Anaerobacterium</taxon>
    </lineage>
</organism>
<evidence type="ECO:0000256" key="2">
    <source>
        <dbReference type="ARBA" id="ARBA00007161"/>
    </source>
</evidence>
<evidence type="ECO:0000256" key="5">
    <source>
        <dbReference type="SAM" id="Phobius"/>
    </source>
</evidence>
<dbReference type="SMART" id="SM00244">
    <property type="entry name" value="PHB"/>
    <property type="match status" value="1"/>
</dbReference>
<dbReference type="InterPro" id="IPR036013">
    <property type="entry name" value="Band_7/SPFH_dom_sf"/>
</dbReference>
<comment type="subcellular location">
    <subcellularLocation>
        <location evidence="1">Membrane</location>
    </subcellularLocation>
</comment>
<feature type="domain" description="Band 7" evidence="6">
    <location>
        <begin position="28"/>
        <end position="201"/>
    </location>
</feature>
<keyword evidence="3 5" id="KW-0472">Membrane</keyword>
<dbReference type="AlphaFoldDB" id="A0A369B9V3"/>
<keyword evidence="4" id="KW-0175">Coiled coil</keyword>
<evidence type="ECO:0000256" key="4">
    <source>
        <dbReference type="SAM" id="Coils"/>
    </source>
</evidence>
<accession>A0A369B9V3</accession>
<dbReference type="RefSeq" id="WP_242987408.1">
    <property type="nucleotide sequence ID" value="NZ_QPJT01000005.1"/>
</dbReference>
<dbReference type="Pfam" id="PF01145">
    <property type="entry name" value="Band_7"/>
    <property type="match status" value="1"/>
</dbReference>
<reference evidence="7 8" key="1">
    <citation type="submission" date="2018-07" db="EMBL/GenBank/DDBJ databases">
        <title>Genomic Encyclopedia of Type Strains, Phase IV (KMG-IV): sequencing the most valuable type-strain genomes for metagenomic binning, comparative biology and taxonomic classification.</title>
        <authorList>
            <person name="Goeker M."/>
        </authorList>
    </citation>
    <scope>NUCLEOTIDE SEQUENCE [LARGE SCALE GENOMIC DNA]</scope>
    <source>
        <strain evidence="7 8">DSM 27016</strain>
    </source>
</reference>
<sequence length="477" mass="52023">MDMATTISIFAGVGVVIILFILISIFVSRYVKVGPDEALIVSGRKKKMSGGQVVGFRIVRGGATFVWPVLEVAKTISLRIMPLDVNSSAYTSQGVQVTVDGIAQVKIDSSQEAIATAAEQFLSLKEEEIKRIATQTLEGHLRSIVGNLTVEEINQNRDAFAQKVQELAAGDLANMGLKIISFTIREIADKNGYLESLGKAQIARVQRDAVIGQAEAKRDADIKSAEAMQAGQTAKYLAETKIAESNRDKEMKVADYQASINEKKAEADLSYDKKKYVIEQEVQKEAMQVEIVKKQKEIELQQQEALRKEKELEAIVRKPAEASRFKTEVDAEAERVKRSKEAEGQSYAIKAEGIARAEAIRAAGLAEAEIIKAKGEAEAAAMAKKAEAYRMFNDAAMIQMVIEKLPDIASAISQPLSKTEKIVMIGDSGASKLTKDITSVVAQLPETVKSLTGIDLTDIIKNYAHGDKTEAAKIEVE</sequence>
<dbReference type="CDD" id="cd03399">
    <property type="entry name" value="SPFH_flotillin"/>
    <property type="match status" value="1"/>
</dbReference>
<feature type="transmembrane region" description="Helical" evidence="5">
    <location>
        <begin position="6"/>
        <end position="27"/>
    </location>
</feature>
<name>A0A369B9V3_9FIRM</name>
<evidence type="ECO:0000259" key="6">
    <source>
        <dbReference type="SMART" id="SM00244"/>
    </source>
</evidence>
<comment type="similarity">
    <text evidence="2">Belongs to the band 7/mec-2 family. Flotillin subfamily.</text>
</comment>
<dbReference type="InterPro" id="IPR027705">
    <property type="entry name" value="Flotillin_fam"/>
</dbReference>
<dbReference type="GO" id="GO:0002020">
    <property type="term" value="F:protease binding"/>
    <property type="evidence" value="ECO:0007669"/>
    <property type="project" value="TreeGrafter"/>
</dbReference>
<dbReference type="SUPFAM" id="SSF117892">
    <property type="entry name" value="Band 7/SPFH domain"/>
    <property type="match status" value="1"/>
</dbReference>
<keyword evidence="5" id="KW-1133">Transmembrane helix</keyword>
<dbReference type="GO" id="GO:0005886">
    <property type="term" value="C:plasma membrane"/>
    <property type="evidence" value="ECO:0007669"/>
    <property type="project" value="TreeGrafter"/>
</dbReference>
<keyword evidence="5" id="KW-0812">Transmembrane</keyword>
<dbReference type="Gene3D" id="3.30.479.30">
    <property type="entry name" value="Band 7 domain"/>
    <property type="match status" value="1"/>
</dbReference>
<evidence type="ECO:0000256" key="3">
    <source>
        <dbReference type="ARBA" id="ARBA00023136"/>
    </source>
</evidence>
<feature type="coiled-coil region" evidence="4">
    <location>
        <begin position="246"/>
        <end position="318"/>
    </location>
</feature>
<protein>
    <submittedName>
        <fullName evidence="7">Flotillin</fullName>
    </submittedName>
</protein>
<dbReference type="Proteomes" id="UP000253034">
    <property type="component" value="Unassembled WGS sequence"/>
</dbReference>
<gene>
    <name evidence="7" type="ORF">DFR58_10561</name>
</gene>
<dbReference type="InterPro" id="IPR001107">
    <property type="entry name" value="Band_7"/>
</dbReference>
<comment type="caution">
    <text evidence="7">The sequence shown here is derived from an EMBL/GenBank/DDBJ whole genome shotgun (WGS) entry which is preliminary data.</text>
</comment>
<evidence type="ECO:0000313" key="8">
    <source>
        <dbReference type="Proteomes" id="UP000253034"/>
    </source>
</evidence>
<dbReference type="EMBL" id="QPJT01000005">
    <property type="protein sequence ID" value="RCX18302.1"/>
    <property type="molecule type" value="Genomic_DNA"/>
</dbReference>
<evidence type="ECO:0000313" key="7">
    <source>
        <dbReference type="EMBL" id="RCX18302.1"/>
    </source>
</evidence>
<dbReference type="Pfam" id="PF15975">
    <property type="entry name" value="Flot"/>
    <property type="match status" value="1"/>
</dbReference>